<dbReference type="PANTHER" id="PTHR30427:SF1">
    <property type="entry name" value="TRANSCRIPTIONAL ACTIVATOR PROTEIN LYSR"/>
    <property type="match status" value="1"/>
</dbReference>
<evidence type="ECO:0000313" key="7">
    <source>
        <dbReference type="Proteomes" id="UP001620514"/>
    </source>
</evidence>
<dbReference type="InterPro" id="IPR000847">
    <property type="entry name" value="LysR_HTH_N"/>
</dbReference>
<dbReference type="InterPro" id="IPR036390">
    <property type="entry name" value="WH_DNA-bd_sf"/>
</dbReference>
<dbReference type="Proteomes" id="UP001620514">
    <property type="component" value="Unassembled WGS sequence"/>
</dbReference>
<keyword evidence="4" id="KW-0804">Transcription</keyword>
<dbReference type="InterPro" id="IPR005119">
    <property type="entry name" value="LysR_subst-bd"/>
</dbReference>
<proteinExistence type="inferred from homology"/>
<evidence type="ECO:0000256" key="4">
    <source>
        <dbReference type="ARBA" id="ARBA00023163"/>
    </source>
</evidence>
<dbReference type="Pfam" id="PF03466">
    <property type="entry name" value="LysR_substrate"/>
    <property type="match status" value="1"/>
</dbReference>
<dbReference type="GO" id="GO:0003677">
    <property type="term" value="F:DNA binding"/>
    <property type="evidence" value="ECO:0007669"/>
    <property type="project" value="UniProtKB-KW"/>
</dbReference>
<name>A0ABW8MMQ2_9BURK</name>
<comment type="caution">
    <text evidence="6">The sequence shown here is derived from an EMBL/GenBank/DDBJ whole genome shotgun (WGS) entry which is preliminary data.</text>
</comment>
<accession>A0ABW8MMQ2</accession>
<evidence type="ECO:0000259" key="5">
    <source>
        <dbReference type="PROSITE" id="PS50931"/>
    </source>
</evidence>
<reference evidence="6 7" key="1">
    <citation type="submission" date="2024-10" db="EMBL/GenBank/DDBJ databases">
        <authorList>
            <person name="Deangelis K."/>
            <person name="Huntemann M."/>
            <person name="Clum A."/>
            <person name="Wang J."/>
            <person name="Palaniappan K."/>
            <person name="Ritter S."/>
            <person name="Chen I.-M."/>
            <person name="Stamatis D."/>
            <person name="Reddy T."/>
            <person name="O'Malley R."/>
            <person name="Daum C."/>
            <person name="Ng V."/>
            <person name="Ivanova N."/>
            <person name="Kyrpides N."/>
            <person name="Woyke T."/>
        </authorList>
    </citation>
    <scope>NUCLEOTIDE SEQUENCE [LARGE SCALE GENOMIC DNA]</scope>
    <source>
        <strain evidence="6 7">GAS97</strain>
    </source>
</reference>
<organism evidence="6 7">
    <name type="scientific">Caballeronia udeis</name>
    <dbReference type="NCBI Taxonomy" id="1232866"/>
    <lineage>
        <taxon>Bacteria</taxon>
        <taxon>Pseudomonadati</taxon>
        <taxon>Pseudomonadota</taxon>
        <taxon>Betaproteobacteria</taxon>
        <taxon>Burkholderiales</taxon>
        <taxon>Burkholderiaceae</taxon>
        <taxon>Caballeronia</taxon>
    </lineage>
</organism>
<dbReference type="SUPFAM" id="SSF46785">
    <property type="entry name" value="Winged helix' DNA-binding domain"/>
    <property type="match status" value="1"/>
</dbReference>
<feature type="domain" description="HTH lysR-type" evidence="5">
    <location>
        <begin position="3"/>
        <end position="60"/>
    </location>
</feature>
<keyword evidence="7" id="KW-1185">Reference proteome</keyword>
<dbReference type="PROSITE" id="PS50931">
    <property type="entry name" value="HTH_LYSR"/>
    <property type="match status" value="1"/>
</dbReference>
<comment type="similarity">
    <text evidence="1">Belongs to the LysR transcriptional regulatory family.</text>
</comment>
<protein>
    <submittedName>
        <fullName evidence="6">DNA-binding transcriptional LysR family regulator</fullName>
    </submittedName>
</protein>
<dbReference type="Gene3D" id="1.10.10.10">
    <property type="entry name" value="Winged helix-like DNA-binding domain superfamily/Winged helix DNA-binding domain"/>
    <property type="match status" value="1"/>
</dbReference>
<dbReference type="Pfam" id="PF00126">
    <property type="entry name" value="HTH_1"/>
    <property type="match status" value="1"/>
</dbReference>
<dbReference type="SUPFAM" id="SSF53850">
    <property type="entry name" value="Periplasmic binding protein-like II"/>
    <property type="match status" value="1"/>
</dbReference>
<keyword evidence="3 6" id="KW-0238">DNA-binding</keyword>
<evidence type="ECO:0000256" key="1">
    <source>
        <dbReference type="ARBA" id="ARBA00009437"/>
    </source>
</evidence>
<keyword evidence="2" id="KW-0805">Transcription regulation</keyword>
<gene>
    <name evidence="6" type="ORF">ABH943_004952</name>
</gene>
<evidence type="ECO:0000313" key="6">
    <source>
        <dbReference type="EMBL" id="MFK4444930.1"/>
    </source>
</evidence>
<dbReference type="InterPro" id="IPR036388">
    <property type="entry name" value="WH-like_DNA-bd_sf"/>
</dbReference>
<sequence>MSLSFKQIEVFRAVISTGSISAASKLLCVSPPAVSRLLSYTEQRLGFALFERIKGRLYPTPEAHELFREIERVYAGIQRVNELAAGLASRPSGHIRIVCGASVGQFLVPKAIARYREHAPEVKVTFRQMTRAELTRALLAKEADIGLQITSEDHPNLTYTPIGEANLVCICPCEHPLARQGVLTLADLQPYPLISYAPHMPLGVLIEQMYAEAGLTREVAIDVASPQHACLMVQAGAGVALVDEFSVRNSRADEFVVCPVAQAPAFVAKLVHLRSEPLSRVAASFVTMLGATFDDYGMGMHTPAAPPSAGISMPRPVLLPAH</sequence>
<dbReference type="PANTHER" id="PTHR30427">
    <property type="entry name" value="TRANSCRIPTIONAL ACTIVATOR PROTEIN LYSR"/>
    <property type="match status" value="1"/>
</dbReference>
<dbReference type="RefSeq" id="WP_404609993.1">
    <property type="nucleotide sequence ID" value="NZ_JBIYDN010000016.1"/>
</dbReference>
<evidence type="ECO:0000256" key="3">
    <source>
        <dbReference type="ARBA" id="ARBA00023125"/>
    </source>
</evidence>
<dbReference type="EMBL" id="JBIYDN010000016">
    <property type="protein sequence ID" value="MFK4444930.1"/>
    <property type="molecule type" value="Genomic_DNA"/>
</dbReference>
<evidence type="ECO:0000256" key="2">
    <source>
        <dbReference type="ARBA" id="ARBA00023015"/>
    </source>
</evidence>
<reference evidence="6 7" key="2">
    <citation type="submission" date="2024-11" db="EMBL/GenBank/DDBJ databases">
        <title>Using genomics to understand microbial adaptation to soil warming.</title>
        <authorList>
            <person name="Deangelis K.M. PhD."/>
        </authorList>
    </citation>
    <scope>NUCLEOTIDE SEQUENCE [LARGE SCALE GENOMIC DNA]</scope>
    <source>
        <strain evidence="6 7">GAS97</strain>
    </source>
</reference>
<dbReference type="Gene3D" id="3.40.190.290">
    <property type="match status" value="1"/>
</dbReference>